<keyword evidence="2" id="KW-0472">Membrane</keyword>
<organism evidence="3 4">
    <name type="scientific">Desmospora activa DSM 45169</name>
    <dbReference type="NCBI Taxonomy" id="1121389"/>
    <lineage>
        <taxon>Bacteria</taxon>
        <taxon>Bacillati</taxon>
        <taxon>Bacillota</taxon>
        <taxon>Bacilli</taxon>
        <taxon>Bacillales</taxon>
        <taxon>Thermoactinomycetaceae</taxon>
        <taxon>Desmospora</taxon>
    </lineage>
</organism>
<evidence type="ECO:0000313" key="3">
    <source>
        <dbReference type="EMBL" id="PTM58523.1"/>
    </source>
</evidence>
<evidence type="ECO:0000256" key="2">
    <source>
        <dbReference type="SAM" id="Phobius"/>
    </source>
</evidence>
<keyword evidence="2" id="KW-0812">Transmembrane</keyword>
<accession>A0A2T4Z9I1</accession>
<keyword evidence="4" id="KW-1185">Reference proteome</keyword>
<evidence type="ECO:0000313" key="4">
    <source>
        <dbReference type="Proteomes" id="UP000241639"/>
    </source>
</evidence>
<name>A0A2T4Z9I1_9BACL</name>
<dbReference type="Proteomes" id="UP000241639">
    <property type="component" value="Unassembled WGS sequence"/>
</dbReference>
<feature type="compositionally biased region" description="Basic and acidic residues" evidence="1">
    <location>
        <begin position="134"/>
        <end position="149"/>
    </location>
</feature>
<dbReference type="InterPro" id="IPR014195">
    <property type="entry name" value="Spore_III_AG"/>
</dbReference>
<feature type="transmembrane region" description="Helical" evidence="2">
    <location>
        <begin position="27"/>
        <end position="47"/>
    </location>
</feature>
<dbReference type="AlphaFoldDB" id="A0A2T4Z9I1"/>
<comment type="caution">
    <text evidence="3">The sequence shown here is derived from an EMBL/GenBank/DDBJ whole genome shotgun (WGS) entry which is preliminary data.</text>
</comment>
<sequence length="211" mass="23469">MKRLLDRMEQSLGGGEQGTKKVGAFRWLIIIGCLGVALMILSSFFSVHDDVLPQEMPSVQKEDKEAETTWKNKKNDAMTMKDYESMYASELADVLGKVVGVDDVSVLVNLESSEEEVVEKDVRRNEQVTDEEDPRGGNRRIQESSKDEKVVLQRGEDGDIPIVVKKMKPKVRGVLVVAKGAENLQVKAAIIEAIQRVLDVPVHRISVLPKG</sequence>
<protein>
    <submittedName>
        <fullName evidence="3">Stage III sporulation protein AG</fullName>
    </submittedName>
</protein>
<feature type="region of interest" description="Disordered" evidence="1">
    <location>
        <begin position="119"/>
        <end position="149"/>
    </location>
</feature>
<keyword evidence="2" id="KW-1133">Transmembrane helix</keyword>
<dbReference type="NCBIfam" id="TIGR02830">
    <property type="entry name" value="spore_III_AG"/>
    <property type="match status" value="1"/>
</dbReference>
<reference evidence="3 4" key="1">
    <citation type="submission" date="2018-04" db="EMBL/GenBank/DDBJ databases">
        <title>Genomic Encyclopedia of Archaeal and Bacterial Type Strains, Phase II (KMG-II): from individual species to whole genera.</title>
        <authorList>
            <person name="Goeker M."/>
        </authorList>
    </citation>
    <scope>NUCLEOTIDE SEQUENCE [LARGE SCALE GENOMIC DNA]</scope>
    <source>
        <strain evidence="3 4">DSM 45169</strain>
    </source>
</reference>
<proteinExistence type="predicted"/>
<evidence type="ECO:0000256" key="1">
    <source>
        <dbReference type="SAM" id="MobiDB-lite"/>
    </source>
</evidence>
<dbReference type="EMBL" id="PZZP01000001">
    <property type="protein sequence ID" value="PTM58523.1"/>
    <property type="molecule type" value="Genomic_DNA"/>
</dbReference>
<gene>
    <name evidence="3" type="ORF">C8J48_1108</name>
</gene>